<keyword evidence="2" id="KW-1185">Reference proteome</keyword>
<comment type="caution">
    <text evidence="1">The sequence shown here is derived from an EMBL/GenBank/DDBJ whole genome shotgun (WGS) entry which is preliminary data.</text>
</comment>
<accession>A0AAV8PNW5</accession>
<protein>
    <submittedName>
        <fullName evidence="1">Uncharacterized protein</fullName>
    </submittedName>
</protein>
<organism evidence="1 2">
    <name type="scientific">Ensete ventricosum</name>
    <name type="common">Abyssinian banana</name>
    <name type="synonym">Musa ensete</name>
    <dbReference type="NCBI Taxonomy" id="4639"/>
    <lineage>
        <taxon>Eukaryota</taxon>
        <taxon>Viridiplantae</taxon>
        <taxon>Streptophyta</taxon>
        <taxon>Embryophyta</taxon>
        <taxon>Tracheophyta</taxon>
        <taxon>Spermatophyta</taxon>
        <taxon>Magnoliopsida</taxon>
        <taxon>Liliopsida</taxon>
        <taxon>Zingiberales</taxon>
        <taxon>Musaceae</taxon>
        <taxon>Ensete</taxon>
    </lineage>
</organism>
<dbReference type="AlphaFoldDB" id="A0AAV8PNW5"/>
<dbReference type="EMBL" id="JAQQAF010000009">
    <property type="protein sequence ID" value="KAJ8461139.1"/>
    <property type="molecule type" value="Genomic_DNA"/>
</dbReference>
<proteinExistence type="predicted"/>
<sequence>MGSSVQIRSSKWRLYARLDWQLKRSGLVLGLRACFFVYGVELSTFWEFFSGSCALNQLFVDLLFRNSISLIPFLDWFCSPVLGSWVDKAGWC</sequence>
<gene>
    <name evidence="1" type="ORF">OPV22_034065</name>
</gene>
<name>A0AAV8PNW5_ENSVE</name>
<evidence type="ECO:0000313" key="2">
    <source>
        <dbReference type="Proteomes" id="UP001222027"/>
    </source>
</evidence>
<reference evidence="1 2" key="1">
    <citation type="submission" date="2022-12" db="EMBL/GenBank/DDBJ databases">
        <title>Chromosome-scale assembly of the Ensete ventricosum genome.</title>
        <authorList>
            <person name="Dussert Y."/>
            <person name="Stocks J."/>
            <person name="Wendawek A."/>
            <person name="Woldeyes F."/>
            <person name="Nichols R.A."/>
            <person name="Borrell J.S."/>
        </authorList>
    </citation>
    <scope>NUCLEOTIDE SEQUENCE [LARGE SCALE GENOMIC DNA]</scope>
    <source>
        <strain evidence="2">cv. Maze</strain>
        <tissue evidence="1">Seeds</tissue>
    </source>
</reference>
<evidence type="ECO:0000313" key="1">
    <source>
        <dbReference type="EMBL" id="KAJ8461139.1"/>
    </source>
</evidence>
<dbReference type="Proteomes" id="UP001222027">
    <property type="component" value="Unassembled WGS sequence"/>
</dbReference>